<evidence type="ECO:0000259" key="6">
    <source>
        <dbReference type="Pfam" id="PF04932"/>
    </source>
</evidence>
<feature type="transmembrane region" description="Helical" evidence="5">
    <location>
        <begin position="179"/>
        <end position="206"/>
    </location>
</feature>
<evidence type="ECO:0000256" key="3">
    <source>
        <dbReference type="ARBA" id="ARBA00022989"/>
    </source>
</evidence>
<comment type="subcellular location">
    <subcellularLocation>
        <location evidence="1">Membrane</location>
        <topology evidence="1">Multi-pass membrane protein</topology>
    </subcellularLocation>
</comment>
<accession>A0A318HR33</accession>
<dbReference type="RefSeq" id="WP_146210630.1">
    <property type="nucleotide sequence ID" value="NZ_BAIZ01000028.1"/>
</dbReference>
<feature type="transmembrane region" description="Helical" evidence="5">
    <location>
        <begin position="293"/>
        <end position="313"/>
    </location>
</feature>
<feature type="domain" description="O-antigen ligase-related" evidence="6">
    <location>
        <begin position="179"/>
        <end position="282"/>
    </location>
</feature>
<feature type="transmembrane region" description="Helical" evidence="5">
    <location>
        <begin position="150"/>
        <end position="167"/>
    </location>
</feature>
<feature type="transmembrane region" description="Helical" evidence="5">
    <location>
        <begin position="83"/>
        <end position="101"/>
    </location>
</feature>
<feature type="transmembrane region" description="Helical" evidence="5">
    <location>
        <begin position="108"/>
        <end position="130"/>
    </location>
</feature>
<evidence type="ECO:0000256" key="2">
    <source>
        <dbReference type="ARBA" id="ARBA00022692"/>
    </source>
</evidence>
<dbReference type="PANTHER" id="PTHR37422">
    <property type="entry name" value="TEICHURONIC ACID BIOSYNTHESIS PROTEIN TUAE"/>
    <property type="match status" value="1"/>
</dbReference>
<dbReference type="Proteomes" id="UP000248314">
    <property type="component" value="Unassembled WGS sequence"/>
</dbReference>
<keyword evidence="3 5" id="KW-1133">Transmembrane helix</keyword>
<evidence type="ECO:0000256" key="4">
    <source>
        <dbReference type="ARBA" id="ARBA00023136"/>
    </source>
</evidence>
<feature type="transmembrane region" description="Helical" evidence="5">
    <location>
        <begin position="218"/>
        <end position="242"/>
    </location>
</feature>
<dbReference type="PANTHER" id="PTHR37422:SF13">
    <property type="entry name" value="LIPOPOLYSACCHARIDE BIOSYNTHESIS PROTEIN PA4999-RELATED"/>
    <property type="match status" value="1"/>
</dbReference>
<dbReference type="GO" id="GO:0016020">
    <property type="term" value="C:membrane"/>
    <property type="evidence" value="ECO:0007669"/>
    <property type="project" value="UniProtKB-SubCell"/>
</dbReference>
<feature type="transmembrane region" description="Helical" evidence="5">
    <location>
        <begin position="348"/>
        <end position="369"/>
    </location>
</feature>
<evidence type="ECO:0000313" key="8">
    <source>
        <dbReference type="Proteomes" id="UP000248314"/>
    </source>
</evidence>
<feature type="transmembrane region" description="Helical" evidence="5">
    <location>
        <begin position="325"/>
        <end position="342"/>
    </location>
</feature>
<comment type="caution">
    <text evidence="7">The sequence shown here is derived from an EMBL/GenBank/DDBJ whole genome shotgun (WGS) entry which is preliminary data.</text>
</comment>
<dbReference type="InterPro" id="IPR007016">
    <property type="entry name" value="O-antigen_ligase-rel_domated"/>
</dbReference>
<name>A0A318HR33_9BACT</name>
<gene>
    <name evidence="7" type="ORF">EJ73_02101</name>
</gene>
<dbReference type="Pfam" id="PF04932">
    <property type="entry name" value="Wzy_C"/>
    <property type="match status" value="1"/>
</dbReference>
<feature type="transmembrane region" description="Helical" evidence="5">
    <location>
        <begin position="263"/>
        <end position="281"/>
    </location>
</feature>
<dbReference type="InterPro" id="IPR051533">
    <property type="entry name" value="WaaL-like"/>
</dbReference>
<dbReference type="AlphaFoldDB" id="A0A318HR33"/>
<dbReference type="EMBL" id="QJJX01000027">
    <property type="protein sequence ID" value="PXX20934.1"/>
    <property type="molecule type" value="Genomic_DNA"/>
</dbReference>
<protein>
    <recommendedName>
        <fullName evidence="6">O-antigen ligase-related domain-containing protein</fullName>
    </recommendedName>
</protein>
<evidence type="ECO:0000256" key="5">
    <source>
        <dbReference type="SAM" id="Phobius"/>
    </source>
</evidence>
<proteinExistence type="predicted"/>
<dbReference type="STRING" id="1122991.GCA_000613445_01146"/>
<dbReference type="OrthoDB" id="1083022at2"/>
<evidence type="ECO:0000256" key="1">
    <source>
        <dbReference type="ARBA" id="ARBA00004141"/>
    </source>
</evidence>
<feature type="transmembrane region" description="Helical" evidence="5">
    <location>
        <begin position="55"/>
        <end position="77"/>
    </location>
</feature>
<evidence type="ECO:0000313" key="7">
    <source>
        <dbReference type="EMBL" id="PXX20934.1"/>
    </source>
</evidence>
<organism evidence="7 8">
    <name type="scientific">Hoylesella shahii DSM 15611 = JCM 12083</name>
    <dbReference type="NCBI Taxonomy" id="1122991"/>
    <lineage>
        <taxon>Bacteria</taxon>
        <taxon>Pseudomonadati</taxon>
        <taxon>Bacteroidota</taxon>
        <taxon>Bacteroidia</taxon>
        <taxon>Bacteroidales</taxon>
        <taxon>Prevotellaceae</taxon>
        <taxon>Hoylesella</taxon>
    </lineage>
</organism>
<keyword evidence="8" id="KW-1185">Reference proteome</keyword>
<keyword evidence="2 5" id="KW-0812">Transmembrane</keyword>
<sequence>MAKALYLLAVLCSMTSQIPAVLDSGGDQYLKAVWVLPFLYLLLSNPRSYLKNELLFFYFFVFIFAYYCFVCDMFTDGKYFTEDLYNTAVSLLMTTVSFNFWKNHSSNGVLQAICLIFAVSGTILAINVYINFLQGASVTSATYAFSDKNSVAQILLCCVTFVLIFSQSSTRLMLWVNRFLALIMLFILILLRSRATFVSGLVIIGYYIFKSGNKRARYWFFIILSLVVMYIASNTSASDIIYNGIIMGGRDASDVNDVSSGRVFLVMIAIAQIPEHLWVGIGDYYVDCMPINILLQYGVVGVIIVFTFLFYLFRILKKHHKTGKICSTAYIIYLSFLVNALFEARPPFGPGVRSFTLWMLVGFALAEICKSTKSKEISKQPILPTTKNS</sequence>
<reference evidence="7 8" key="1">
    <citation type="submission" date="2018-05" db="EMBL/GenBank/DDBJ databases">
        <title>Genomic Encyclopedia of Type Strains, Phase I: the one thousand microbial genomes (KMG-I) project.</title>
        <authorList>
            <person name="Kyrpides N."/>
        </authorList>
    </citation>
    <scope>NUCLEOTIDE SEQUENCE [LARGE SCALE GENOMIC DNA]</scope>
    <source>
        <strain evidence="7 8">DSM 15611</strain>
    </source>
</reference>
<keyword evidence="4 5" id="KW-0472">Membrane</keyword>